<keyword evidence="4 13" id="KW-0436">Ligase</keyword>
<dbReference type="Proteomes" id="UP000034137">
    <property type="component" value="Unassembled WGS sequence"/>
</dbReference>
<dbReference type="FunFam" id="3.30.930.10:FF:000002">
    <property type="entry name" value="Threonine--tRNA ligase"/>
    <property type="match status" value="1"/>
</dbReference>
<dbReference type="InterPro" id="IPR018163">
    <property type="entry name" value="Thr/Ala-tRNA-synth_IIc_edit"/>
</dbReference>
<dbReference type="Gene3D" id="3.30.930.10">
    <property type="entry name" value="Bira Bifunctional Protein, Domain 2"/>
    <property type="match status" value="1"/>
</dbReference>
<dbReference type="EMBL" id="LBXO01000045">
    <property type="protein sequence ID" value="KKR31993.1"/>
    <property type="molecule type" value="Genomic_DNA"/>
</dbReference>
<comment type="catalytic activity">
    <reaction evidence="12 13">
        <text>tRNA(Thr) + L-threonine + ATP = L-threonyl-tRNA(Thr) + AMP + diphosphate + H(+)</text>
        <dbReference type="Rhea" id="RHEA:24624"/>
        <dbReference type="Rhea" id="RHEA-COMP:9670"/>
        <dbReference type="Rhea" id="RHEA-COMP:9704"/>
        <dbReference type="ChEBI" id="CHEBI:15378"/>
        <dbReference type="ChEBI" id="CHEBI:30616"/>
        <dbReference type="ChEBI" id="CHEBI:33019"/>
        <dbReference type="ChEBI" id="CHEBI:57926"/>
        <dbReference type="ChEBI" id="CHEBI:78442"/>
        <dbReference type="ChEBI" id="CHEBI:78534"/>
        <dbReference type="ChEBI" id="CHEBI:456215"/>
        <dbReference type="EC" id="6.1.1.3"/>
    </reaction>
</comment>
<dbReference type="InterPro" id="IPR033728">
    <property type="entry name" value="ThrRS_core"/>
</dbReference>
<feature type="binding site" evidence="13">
    <location>
        <position position="331"/>
    </location>
    <ligand>
        <name>Zn(2+)</name>
        <dbReference type="ChEBI" id="CHEBI:29105"/>
        <note>catalytic</note>
    </ligand>
</feature>
<evidence type="ECO:0000256" key="8">
    <source>
        <dbReference type="ARBA" id="ARBA00022840"/>
    </source>
</evidence>
<feature type="binding site" evidence="13">
    <location>
        <position position="457"/>
    </location>
    <ligand>
        <name>Zn(2+)</name>
        <dbReference type="ChEBI" id="CHEBI:29105"/>
        <note>catalytic</note>
    </ligand>
</feature>
<dbReference type="InterPro" id="IPR047246">
    <property type="entry name" value="ThrRS_anticodon"/>
</dbReference>
<keyword evidence="7 13" id="KW-0862">Zinc</keyword>
<dbReference type="InterPro" id="IPR045864">
    <property type="entry name" value="aa-tRNA-synth_II/BPL/LPL"/>
</dbReference>
<evidence type="ECO:0000259" key="14">
    <source>
        <dbReference type="PROSITE" id="PS50862"/>
    </source>
</evidence>
<dbReference type="GO" id="GO:0000049">
    <property type="term" value="F:tRNA binding"/>
    <property type="evidence" value="ECO:0007669"/>
    <property type="project" value="UniProtKB-KW"/>
</dbReference>
<dbReference type="InterPro" id="IPR002314">
    <property type="entry name" value="aa-tRNA-synt_IIb"/>
</dbReference>
<dbReference type="InterPro" id="IPR012947">
    <property type="entry name" value="tRNA_SAD"/>
</dbReference>
<dbReference type="GO" id="GO:0005524">
    <property type="term" value="F:ATP binding"/>
    <property type="evidence" value="ECO:0007669"/>
    <property type="project" value="UniProtKB-UniRule"/>
</dbReference>
<dbReference type="HAMAP" id="MF_00184">
    <property type="entry name" value="Thr_tRNA_synth"/>
    <property type="match status" value="1"/>
</dbReference>
<evidence type="ECO:0000256" key="1">
    <source>
        <dbReference type="ARBA" id="ARBA00008226"/>
    </source>
</evidence>
<comment type="subunit">
    <text evidence="13">Homodimer.</text>
</comment>
<dbReference type="InterPro" id="IPR002320">
    <property type="entry name" value="Thr-tRNA-ligase_IIa"/>
</dbReference>
<name>A0A0G0PVN7_9BACT</name>
<dbReference type="NCBIfam" id="TIGR00418">
    <property type="entry name" value="thrS"/>
    <property type="match status" value="1"/>
</dbReference>
<comment type="caution">
    <text evidence="15">The sequence shown here is derived from an EMBL/GenBank/DDBJ whole genome shotgun (WGS) entry which is preliminary data.</text>
</comment>
<evidence type="ECO:0000313" key="16">
    <source>
        <dbReference type="Proteomes" id="UP000034137"/>
    </source>
</evidence>
<dbReference type="EC" id="6.1.1.3" evidence="13"/>
<dbReference type="InterPro" id="IPR004154">
    <property type="entry name" value="Anticodon-bd"/>
</dbReference>
<evidence type="ECO:0000256" key="4">
    <source>
        <dbReference type="ARBA" id="ARBA00022598"/>
    </source>
</evidence>
<evidence type="ECO:0000256" key="10">
    <source>
        <dbReference type="ARBA" id="ARBA00022917"/>
    </source>
</evidence>
<dbReference type="PANTHER" id="PTHR11451">
    <property type="entry name" value="THREONINE-TRNA LIGASE"/>
    <property type="match status" value="1"/>
</dbReference>
<comment type="similarity">
    <text evidence="1 13">Belongs to the class-II aminoacyl-tRNA synthetase family.</text>
</comment>
<dbReference type="CDD" id="cd00771">
    <property type="entry name" value="ThrRS_core"/>
    <property type="match status" value="1"/>
</dbReference>
<dbReference type="SUPFAM" id="SSF55681">
    <property type="entry name" value="Class II aaRS and biotin synthetases"/>
    <property type="match status" value="1"/>
</dbReference>
<dbReference type="SUPFAM" id="SSF52954">
    <property type="entry name" value="Class II aaRS ABD-related"/>
    <property type="match status" value="1"/>
</dbReference>
<keyword evidence="10 13" id="KW-0648">Protein biosynthesis</keyword>
<dbReference type="GO" id="GO:0046872">
    <property type="term" value="F:metal ion binding"/>
    <property type="evidence" value="ECO:0007669"/>
    <property type="project" value="UniProtKB-KW"/>
</dbReference>
<evidence type="ECO:0000256" key="11">
    <source>
        <dbReference type="ARBA" id="ARBA00023146"/>
    </source>
</evidence>
<dbReference type="Pfam" id="PF03129">
    <property type="entry name" value="HGTP_anticodon"/>
    <property type="match status" value="1"/>
</dbReference>
<evidence type="ECO:0000256" key="12">
    <source>
        <dbReference type="ARBA" id="ARBA00049515"/>
    </source>
</evidence>
<organism evidence="15 16">
    <name type="scientific">Candidatus Falkowbacteria bacterium GW2011_GWF2_39_8</name>
    <dbReference type="NCBI Taxonomy" id="1618642"/>
    <lineage>
        <taxon>Bacteria</taxon>
        <taxon>Candidatus Falkowiibacteriota</taxon>
    </lineage>
</organism>
<comment type="caution">
    <text evidence="13">Lacks conserved residue(s) required for the propagation of feature annotation.</text>
</comment>
<evidence type="ECO:0000313" key="15">
    <source>
        <dbReference type="EMBL" id="KKR31993.1"/>
    </source>
</evidence>
<dbReference type="Pfam" id="PF07973">
    <property type="entry name" value="tRNA_SAD"/>
    <property type="match status" value="1"/>
</dbReference>
<dbReference type="PRINTS" id="PR01047">
    <property type="entry name" value="TRNASYNTHTHR"/>
</dbReference>
<dbReference type="InterPro" id="IPR036621">
    <property type="entry name" value="Anticodon-bd_dom_sf"/>
</dbReference>
<evidence type="ECO:0000256" key="13">
    <source>
        <dbReference type="HAMAP-Rule" id="MF_00184"/>
    </source>
</evidence>
<dbReference type="FunFam" id="3.40.50.800:FF:000001">
    <property type="entry name" value="Threonine--tRNA ligase"/>
    <property type="match status" value="1"/>
</dbReference>
<keyword evidence="8 13" id="KW-0067">ATP-binding</keyword>
<proteinExistence type="inferred from homology"/>
<dbReference type="Gene3D" id="3.30.980.10">
    <property type="entry name" value="Threonyl-trna Synthetase, Chain A, domain 2"/>
    <property type="match status" value="1"/>
</dbReference>
<accession>A0A0G0PVN7</accession>
<dbReference type="Pfam" id="PF00587">
    <property type="entry name" value="tRNA-synt_2b"/>
    <property type="match status" value="1"/>
</dbReference>
<feature type="domain" description="Aminoacyl-transfer RNA synthetases class-II family profile" evidence="14">
    <location>
        <begin position="217"/>
        <end position="480"/>
    </location>
</feature>
<gene>
    <name evidence="13" type="primary">thrS</name>
    <name evidence="15" type="ORF">UT64_C0045G0002</name>
</gene>
<keyword evidence="3 13" id="KW-0820">tRNA-binding</keyword>
<evidence type="ECO:0000256" key="3">
    <source>
        <dbReference type="ARBA" id="ARBA00022555"/>
    </source>
</evidence>
<dbReference type="CDD" id="cd00860">
    <property type="entry name" value="ThrRS_anticodon"/>
    <property type="match status" value="1"/>
</dbReference>
<dbReference type="SUPFAM" id="SSF55186">
    <property type="entry name" value="ThrRS/AlaRS common domain"/>
    <property type="match status" value="1"/>
</dbReference>
<keyword evidence="5 13" id="KW-0479">Metal-binding</keyword>
<dbReference type="PATRIC" id="fig|1618642.3.peg.787"/>
<dbReference type="PROSITE" id="PS50862">
    <property type="entry name" value="AA_TRNA_LIGASE_II"/>
    <property type="match status" value="1"/>
</dbReference>
<dbReference type="GO" id="GO:0005737">
    <property type="term" value="C:cytoplasm"/>
    <property type="evidence" value="ECO:0007669"/>
    <property type="project" value="UniProtKB-SubCell"/>
</dbReference>
<reference evidence="15 16" key="1">
    <citation type="journal article" date="2015" name="Nature">
        <title>rRNA introns, odd ribosomes, and small enigmatic genomes across a large radiation of phyla.</title>
        <authorList>
            <person name="Brown C.T."/>
            <person name="Hug L.A."/>
            <person name="Thomas B.C."/>
            <person name="Sharon I."/>
            <person name="Castelle C.J."/>
            <person name="Singh A."/>
            <person name="Wilkins M.J."/>
            <person name="Williams K.H."/>
            <person name="Banfield J.F."/>
        </authorList>
    </citation>
    <scope>NUCLEOTIDE SEQUENCE [LARGE SCALE GENOMIC DNA]</scope>
</reference>
<keyword evidence="2 13" id="KW-0963">Cytoplasm</keyword>
<dbReference type="SMART" id="SM00863">
    <property type="entry name" value="tRNA_SAD"/>
    <property type="match status" value="1"/>
</dbReference>
<dbReference type="GO" id="GO:0006435">
    <property type="term" value="P:threonyl-tRNA aminoacylation"/>
    <property type="evidence" value="ECO:0007669"/>
    <property type="project" value="UniProtKB-UniRule"/>
</dbReference>
<evidence type="ECO:0000256" key="6">
    <source>
        <dbReference type="ARBA" id="ARBA00022741"/>
    </source>
</evidence>
<evidence type="ECO:0000256" key="7">
    <source>
        <dbReference type="ARBA" id="ARBA00022833"/>
    </source>
</evidence>
<dbReference type="AlphaFoldDB" id="A0A0G0PVN7"/>
<dbReference type="Gene3D" id="3.30.54.20">
    <property type="match status" value="1"/>
</dbReference>
<comment type="cofactor">
    <cofactor evidence="13">
        <name>Zn(2+)</name>
        <dbReference type="ChEBI" id="CHEBI:29105"/>
    </cofactor>
    <text evidence="13">Binds 1 zinc ion per subunit.</text>
</comment>
<dbReference type="PANTHER" id="PTHR11451:SF44">
    <property type="entry name" value="THREONINE--TRNA LIGASE, CHLOROPLASTIC_MITOCHONDRIAL 2"/>
    <property type="match status" value="1"/>
</dbReference>
<dbReference type="FunFam" id="3.30.980.10:FF:000005">
    <property type="entry name" value="Threonyl-tRNA synthetase, mitochondrial"/>
    <property type="match status" value="1"/>
</dbReference>
<evidence type="ECO:0000256" key="5">
    <source>
        <dbReference type="ARBA" id="ARBA00022723"/>
    </source>
</evidence>
<keyword evidence="9 13" id="KW-0694">RNA-binding</keyword>
<dbReference type="Gene3D" id="3.40.50.800">
    <property type="entry name" value="Anticodon-binding domain"/>
    <property type="match status" value="1"/>
</dbReference>
<protein>
    <recommendedName>
        <fullName evidence="13">Threonine--tRNA ligase</fullName>
        <ecNumber evidence="13">6.1.1.3</ecNumber>
    </recommendedName>
    <alternativeName>
        <fullName evidence="13">Threonyl-tRNA synthetase</fullName>
        <shortName evidence="13">ThrRS</shortName>
    </alternativeName>
</protein>
<keyword evidence="11 13" id="KW-0030">Aminoacyl-tRNA synthetase</keyword>
<evidence type="ECO:0000256" key="9">
    <source>
        <dbReference type="ARBA" id="ARBA00022884"/>
    </source>
</evidence>
<sequence length="582" mass="67069">MNNQNQQLETVRHSLSHLLAAAVKQLYPEAKFSIGPSIENGFYYDIDFGETKINDESLKEIEKKMAHLIKQNLKFEKFELPIDEAIAKEKESGEIYKQELIEDLKTAGETTVSYYTVGDFTDLCRGPHIENTNKIVPGSFKLNKLAGAYWRGDEKNKMLTRIYGLAFLTREELGEYLTMIEEAEKRDHRRVGKELDLIMMHDIAPGMPFFLPKGMIVLNELIKFVREHSYGEGYREVRTPQILNSELWKTSGHWGHYKEDMFCIHHEEDNAVLGVKPMNCPAHMLIFKRDIRSYKDLPLRIAETTTLYRNEKSGTLHGLTRVRSISQDDTHIFTTSDSLLEEISKLLDKIKFIYKIFDLKIDEIHLSTRPESFLGEKEDWDKAEDNLKEALRKAELAYQINEGDGAFYGPKIDVKVKDVIGRQWQLATIQLDYQMPQRFELEYIDEDGKAKTPIVIHRALLGSMERFLGILIENYAGAFPVWLSPVQVKLISVGEGHISHCQNLAEELKSKGIRAEVDSNNETVGNKTRKAVNEKVPYILVIGDKEMESDKLVVRDRGSRETREIGKEEFFEEVVSKINNRN</sequence>
<evidence type="ECO:0000256" key="2">
    <source>
        <dbReference type="ARBA" id="ARBA00022490"/>
    </source>
</evidence>
<dbReference type="InterPro" id="IPR006195">
    <property type="entry name" value="aa-tRNA-synth_II"/>
</dbReference>
<feature type="binding site" evidence="13">
    <location>
        <position position="280"/>
    </location>
    <ligand>
        <name>Zn(2+)</name>
        <dbReference type="ChEBI" id="CHEBI:29105"/>
        <note>catalytic</note>
    </ligand>
</feature>
<keyword evidence="6 13" id="KW-0547">Nucleotide-binding</keyword>
<dbReference type="GO" id="GO:0004829">
    <property type="term" value="F:threonine-tRNA ligase activity"/>
    <property type="evidence" value="ECO:0007669"/>
    <property type="project" value="UniProtKB-UniRule"/>
</dbReference>
<comment type="subcellular location">
    <subcellularLocation>
        <location evidence="13">Cytoplasm</location>
    </subcellularLocation>
</comment>